<reference evidence="1 2" key="1">
    <citation type="submission" date="2023-02" db="EMBL/GenBank/DDBJ databases">
        <title>LHISI_Scaffold_Assembly.</title>
        <authorList>
            <person name="Stuart O.P."/>
            <person name="Cleave R."/>
            <person name="Magrath M.J.L."/>
            <person name="Mikheyev A.S."/>
        </authorList>
    </citation>
    <scope>NUCLEOTIDE SEQUENCE [LARGE SCALE GENOMIC DNA]</scope>
    <source>
        <strain evidence="1">Daus_M_001</strain>
        <tissue evidence="1">Leg muscle</tissue>
    </source>
</reference>
<keyword evidence="2" id="KW-1185">Reference proteome</keyword>
<gene>
    <name evidence="1" type="ORF">PR048_018764</name>
</gene>
<evidence type="ECO:0000313" key="1">
    <source>
        <dbReference type="EMBL" id="KAJ8882276.1"/>
    </source>
</evidence>
<sequence>MLVMSKDIKEDKDESNLCWAHLSFEHAILKLRIQLMESHQHHNQTMQEFVSEVMELVDRVGNALQGRFLHSNSLP</sequence>
<accession>A0ABQ9HDL2</accession>
<protein>
    <submittedName>
        <fullName evidence="1">Uncharacterized protein</fullName>
    </submittedName>
</protein>
<organism evidence="1 2">
    <name type="scientific">Dryococelus australis</name>
    <dbReference type="NCBI Taxonomy" id="614101"/>
    <lineage>
        <taxon>Eukaryota</taxon>
        <taxon>Metazoa</taxon>
        <taxon>Ecdysozoa</taxon>
        <taxon>Arthropoda</taxon>
        <taxon>Hexapoda</taxon>
        <taxon>Insecta</taxon>
        <taxon>Pterygota</taxon>
        <taxon>Neoptera</taxon>
        <taxon>Polyneoptera</taxon>
        <taxon>Phasmatodea</taxon>
        <taxon>Verophasmatodea</taxon>
        <taxon>Anareolatae</taxon>
        <taxon>Phasmatidae</taxon>
        <taxon>Eurycanthinae</taxon>
        <taxon>Dryococelus</taxon>
    </lineage>
</organism>
<name>A0ABQ9HDL2_9NEOP</name>
<evidence type="ECO:0000313" key="2">
    <source>
        <dbReference type="Proteomes" id="UP001159363"/>
    </source>
</evidence>
<comment type="caution">
    <text evidence="1">The sequence shown here is derived from an EMBL/GenBank/DDBJ whole genome shotgun (WGS) entry which is preliminary data.</text>
</comment>
<dbReference type="Proteomes" id="UP001159363">
    <property type="component" value="Chromosome 5"/>
</dbReference>
<dbReference type="EMBL" id="JARBHB010000006">
    <property type="protein sequence ID" value="KAJ8882276.1"/>
    <property type="molecule type" value="Genomic_DNA"/>
</dbReference>
<proteinExistence type="predicted"/>